<dbReference type="InterPro" id="IPR042080">
    <property type="entry name" value="RNA_2'-PTrans_N"/>
</dbReference>
<dbReference type="Proteomes" id="UP000694867">
    <property type="component" value="Unplaced"/>
</dbReference>
<name>A0AAJ7L5M4_9ACAR</name>
<dbReference type="EC" id="2.7.1.160" evidence="3"/>
<evidence type="ECO:0000256" key="6">
    <source>
        <dbReference type="ARBA" id="ARBA00047949"/>
    </source>
</evidence>
<comment type="similarity">
    <text evidence="2">Belongs to the KptA/TPT1 family.</text>
</comment>
<comment type="catalytic activity">
    <reaction evidence="6">
        <text>2'-phospho-[ligated tRNA] + NAD(+) = mature tRNA + ADP-alpha-D-ribose 1'',2''-cyclic phosphate + nicotinamide</text>
        <dbReference type="Rhea" id="RHEA:23324"/>
        <dbReference type="Rhea" id="RHEA-COMP:11106"/>
        <dbReference type="Rhea" id="RHEA-COMP:11107"/>
        <dbReference type="ChEBI" id="CHEBI:17154"/>
        <dbReference type="ChEBI" id="CHEBI:57540"/>
        <dbReference type="ChEBI" id="CHEBI:76596"/>
        <dbReference type="ChEBI" id="CHEBI:82883"/>
        <dbReference type="ChEBI" id="CHEBI:85027"/>
        <dbReference type="EC" id="2.7.1.160"/>
    </reaction>
</comment>
<dbReference type="Gene3D" id="1.10.10.970">
    <property type="entry name" value="RNA 2'-phosphotransferase, Tpt1/KptA family, N-terminal domain"/>
    <property type="match status" value="1"/>
</dbReference>
<protein>
    <recommendedName>
        <fullName evidence="3">2'-phosphotransferase</fullName>
        <ecNumber evidence="3">2.7.1.160</ecNumber>
    </recommendedName>
</protein>
<dbReference type="RefSeq" id="XP_018496528.1">
    <property type="nucleotide sequence ID" value="XM_018641012.1"/>
</dbReference>
<dbReference type="Pfam" id="PF01885">
    <property type="entry name" value="PTS_2-RNA"/>
    <property type="match status" value="1"/>
</dbReference>
<keyword evidence="4" id="KW-0808">Transferase</keyword>
<evidence type="ECO:0000313" key="7">
    <source>
        <dbReference type="Proteomes" id="UP000694867"/>
    </source>
</evidence>
<dbReference type="GO" id="GO:0000215">
    <property type="term" value="F:tRNA 2'-phosphotransferase activity"/>
    <property type="evidence" value="ECO:0007669"/>
    <property type="project" value="UniProtKB-EC"/>
</dbReference>
<comment type="function">
    <text evidence="1">Catalyzes the last step of tRNA splicing, the transfer of the splice junction 2'-phosphate from ligated tRNA to NAD to produce ADP-ribose 1''-2'' cyclic phosphate.</text>
</comment>
<dbReference type="PANTHER" id="PTHR12684:SF2">
    <property type="entry name" value="TRNA 2'-PHOSPHOTRANSFERASE 1"/>
    <property type="match status" value="1"/>
</dbReference>
<organism evidence="7 8">
    <name type="scientific">Galendromus occidentalis</name>
    <name type="common">western predatory mite</name>
    <dbReference type="NCBI Taxonomy" id="34638"/>
    <lineage>
        <taxon>Eukaryota</taxon>
        <taxon>Metazoa</taxon>
        <taxon>Ecdysozoa</taxon>
        <taxon>Arthropoda</taxon>
        <taxon>Chelicerata</taxon>
        <taxon>Arachnida</taxon>
        <taxon>Acari</taxon>
        <taxon>Parasitiformes</taxon>
        <taxon>Mesostigmata</taxon>
        <taxon>Gamasina</taxon>
        <taxon>Phytoseioidea</taxon>
        <taxon>Phytoseiidae</taxon>
        <taxon>Typhlodrominae</taxon>
        <taxon>Galendromus</taxon>
    </lineage>
</organism>
<dbReference type="Gene3D" id="3.20.170.30">
    <property type="match status" value="1"/>
</dbReference>
<reference evidence="8" key="1">
    <citation type="submission" date="2025-08" db="UniProtKB">
        <authorList>
            <consortium name="RefSeq"/>
        </authorList>
    </citation>
    <scope>IDENTIFICATION</scope>
</reference>
<sequence length="358" mass="39850">MCASFVNNYSSDFNGHKIAQHQLAANTSKPRGFSNDERFSKALSYLLRHGAPRARIEVEPGGFVDASEVLRYFNHQCTEEDIERVVFQDKKQRYAIRKDPATGRMKIRANQGHTFPVVEDGTLLEIVVPEAGLSEVTHGTTASAWLTIREEGLSRMKRNHIHFIQGRATASDCTVPGFRKAASVLIVVNLRRAILDGIRFYRSQNNVILSPGNEKGLIPPEYFQHVVNIRTNETLWPLGGDTSALRLVSPESPNRILLTGVTMTEWKRVKKAGLVRKKGDFIRFKAAGLSGDHGFTGFAVGISIDVREAMAKGIEFFYLNATNDVIVSKGDERGIIPSKFFARAVDLRTGALLWPAPR</sequence>
<gene>
    <name evidence="8" type="primary">LOC108864793</name>
</gene>
<evidence type="ECO:0000313" key="8">
    <source>
        <dbReference type="RefSeq" id="XP_018496528.1"/>
    </source>
</evidence>
<dbReference type="AlphaFoldDB" id="A0AAJ7L5M4"/>
<evidence type="ECO:0000256" key="1">
    <source>
        <dbReference type="ARBA" id="ARBA00003343"/>
    </source>
</evidence>
<evidence type="ECO:0000256" key="4">
    <source>
        <dbReference type="ARBA" id="ARBA00022679"/>
    </source>
</evidence>
<proteinExistence type="inferred from homology"/>
<dbReference type="PANTHER" id="PTHR12684">
    <property type="entry name" value="PUTATIVE PHOSPHOTRANSFERASE"/>
    <property type="match status" value="1"/>
</dbReference>
<evidence type="ECO:0000256" key="5">
    <source>
        <dbReference type="ARBA" id="ARBA00023027"/>
    </source>
</evidence>
<evidence type="ECO:0000256" key="3">
    <source>
        <dbReference type="ARBA" id="ARBA00012007"/>
    </source>
</evidence>
<dbReference type="KEGG" id="goe:108864793"/>
<dbReference type="InterPro" id="IPR042081">
    <property type="entry name" value="RNA_2'-PTrans_C"/>
</dbReference>
<dbReference type="GeneID" id="108864793"/>
<dbReference type="GO" id="GO:0006388">
    <property type="term" value="P:tRNA splicing, via endonucleolytic cleavage and ligation"/>
    <property type="evidence" value="ECO:0007669"/>
    <property type="project" value="TreeGrafter"/>
</dbReference>
<accession>A0AAJ7L5M4</accession>
<keyword evidence="5" id="KW-0520">NAD</keyword>
<evidence type="ECO:0000256" key="2">
    <source>
        <dbReference type="ARBA" id="ARBA00009836"/>
    </source>
</evidence>
<dbReference type="SUPFAM" id="SSF56399">
    <property type="entry name" value="ADP-ribosylation"/>
    <property type="match status" value="1"/>
</dbReference>
<dbReference type="InterPro" id="IPR002745">
    <property type="entry name" value="Ptrans_KptA/Tpt1"/>
</dbReference>
<keyword evidence="7" id="KW-1185">Reference proteome</keyword>